<dbReference type="InterPro" id="IPR006059">
    <property type="entry name" value="SBP"/>
</dbReference>
<comment type="caution">
    <text evidence="3">The sequence shown here is derived from an EMBL/GenBank/DDBJ whole genome shotgun (WGS) entry which is preliminary data.</text>
</comment>
<dbReference type="GO" id="GO:0030976">
    <property type="term" value="F:thiamine pyrophosphate binding"/>
    <property type="evidence" value="ECO:0007669"/>
    <property type="project" value="TreeGrafter"/>
</dbReference>
<name>A0A9D2Q699_9FIRM</name>
<dbReference type="SUPFAM" id="SSF53850">
    <property type="entry name" value="Periplasmic binding protein-like II"/>
    <property type="match status" value="1"/>
</dbReference>
<reference evidence="3" key="2">
    <citation type="submission" date="2021-04" db="EMBL/GenBank/DDBJ databases">
        <authorList>
            <person name="Gilroy R."/>
        </authorList>
    </citation>
    <scope>NUCLEOTIDE SEQUENCE</scope>
    <source>
        <strain evidence="3">CHK196-7946</strain>
    </source>
</reference>
<sequence>MKTKKLAAIGLCAATVLSLAACGGGGEGESSKGGGDGKLIVYTNSGSDGRDVWLEERAAEDGFDIEVVQIAAGDLANRIVSEKNNVQADLVFGLNNVEYEKLKAEDTMEKWEPEWKDEVDLSLGDPDGYYYPLVIQPLVNIMNIDLENPPQDYTDLLSEEWTDKYTILGFGGGTAKTMLAGFLVRYTDPDGELGISDEGWDTIKQWIQNGHMEAEGEDYVGSVIDGSRPICEMWGSGVLQNEEERGVEFQIMSPEVGVPYVTEQVAILKGRDNTEKAIEFANWFGSAEIQTEWMNEFGTIPCNEGAFEQASDEIKEFVGSVHQQEIDWAFVAENLDAWVEKVELEFVQ</sequence>
<dbReference type="Pfam" id="PF13416">
    <property type="entry name" value="SBP_bac_8"/>
    <property type="match status" value="1"/>
</dbReference>
<evidence type="ECO:0000313" key="3">
    <source>
        <dbReference type="EMBL" id="HJC73649.1"/>
    </source>
</evidence>
<evidence type="ECO:0000313" key="4">
    <source>
        <dbReference type="Proteomes" id="UP000823902"/>
    </source>
</evidence>
<feature type="chain" id="PRO_5038934332" evidence="2">
    <location>
        <begin position="21"/>
        <end position="348"/>
    </location>
</feature>
<dbReference type="Gene3D" id="3.40.190.10">
    <property type="entry name" value="Periplasmic binding protein-like II"/>
    <property type="match status" value="2"/>
</dbReference>
<dbReference type="PANTHER" id="PTHR30006:SF2">
    <property type="entry name" value="ABC TRANSPORTER SUBSTRATE-BINDING PROTEIN"/>
    <property type="match status" value="1"/>
</dbReference>
<feature type="signal peptide" evidence="2">
    <location>
        <begin position="1"/>
        <end position="20"/>
    </location>
</feature>
<evidence type="ECO:0000256" key="1">
    <source>
        <dbReference type="ARBA" id="ARBA00022729"/>
    </source>
</evidence>
<dbReference type="Proteomes" id="UP000823902">
    <property type="component" value="Unassembled WGS sequence"/>
</dbReference>
<gene>
    <name evidence="3" type="ORF">H9697_01680</name>
</gene>
<dbReference type="GO" id="GO:0015888">
    <property type="term" value="P:thiamine transport"/>
    <property type="evidence" value="ECO:0007669"/>
    <property type="project" value="TreeGrafter"/>
</dbReference>
<dbReference type="GO" id="GO:0030975">
    <property type="term" value="F:thiamine binding"/>
    <property type="evidence" value="ECO:0007669"/>
    <property type="project" value="TreeGrafter"/>
</dbReference>
<reference evidence="3" key="1">
    <citation type="journal article" date="2021" name="PeerJ">
        <title>Extensive microbial diversity within the chicken gut microbiome revealed by metagenomics and culture.</title>
        <authorList>
            <person name="Gilroy R."/>
            <person name="Ravi A."/>
            <person name="Getino M."/>
            <person name="Pursley I."/>
            <person name="Horton D.L."/>
            <person name="Alikhan N.F."/>
            <person name="Baker D."/>
            <person name="Gharbi K."/>
            <person name="Hall N."/>
            <person name="Watson M."/>
            <person name="Adriaenssens E.M."/>
            <person name="Foster-Nyarko E."/>
            <person name="Jarju S."/>
            <person name="Secka A."/>
            <person name="Antonio M."/>
            <person name="Oren A."/>
            <person name="Chaudhuri R.R."/>
            <person name="La Ragione R."/>
            <person name="Hildebrand F."/>
            <person name="Pallen M.J."/>
        </authorList>
    </citation>
    <scope>NUCLEOTIDE SEQUENCE</scope>
    <source>
        <strain evidence="3">CHK196-7946</strain>
    </source>
</reference>
<keyword evidence="1 2" id="KW-0732">Signal</keyword>
<dbReference type="PANTHER" id="PTHR30006">
    <property type="entry name" value="THIAMINE-BINDING PERIPLASMIC PROTEIN-RELATED"/>
    <property type="match status" value="1"/>
</dbReference>
<dbReference type="PROSITE" id="PS51257">
    <property type="entry name" value="PROKAR_LIPOPROTEIN"/>
    <property type="match status" value="1"/>
</dbReference>
<dbReference type="EMBL" id="DWVY01000007">
    <property type="protein sequence ID" value="HJC73649.1"/>
    <property type="molecule type" value="Genomic_DNA"/>
</dbReference>
<proteinExistence type="predicted"/>
<accession>A0A9D2Q699</accession>
<dbReference type="GO" id="GO:0030288">
    <property type="term" value="C:outer membrane-bounded periplasmic space"/>
    <property type="evidence" value="ECO:0007669"/>
    <property type="project" value="TreeGrafter"/>
</dbReference>
<evidence type="ECO:0000256" key="2">
    <source>
        <dbReference type="SAM" id="SignalP"/>
    </source>
</evidence>
<dbReference type="AlphaFoldDB" id="A0A9D2Q699"/>
<organism evidence="3 4">
    <name type="scientific">Candidatus Mediterraneibacter faecavium</name>
    <dbReference type="NCBI Taxonomy" id="2838668"/>
    <lineage>
        <taxon>Bacteria</taxon>
        <taxon>Bacillati</taxon>
        <taxon>Bacillota</taxon>
        <taxon>Clostridia</taxon>
        <taxon>Lachnospirales</taxon>
        <taxon>Lachnospiraceae</taxon>
        <taxon>Mediterraneibacter</taxon>
    </lineage>
</organism>
<protein>
    <submittedName>
        <fullName evidence="3">Extracellular solute-binding protein</fullName>
    </submittedName>
</protein>